<evidence type="ECO:0000256" key="5">
    <source>
        <dbReference type="ARBA" id="ARBA00023040"/>
    </source>
</evidence>
<dbReference type="PROSITE" id="PS00237">
    <property type="entry name" value="G_PROTEIN_RECEP_F1_1"/>
    <property type="match status" value="1"/>
</dbReference>
<feature type="region of interest" description="Disordered" evidence="10">
    <location>
        <begin position="348"/>
        <end position="376"/>
    </location>
</feature>
<feature type="transmembrane region" description="Helical" evidence="11">
    <location>
        <begin position="186"/>
        <end position="211"/>
    </location>
</feature>
<keyword evidence="5 9" id="KW-0297">G-protein coupled receptor</keyword>
<dbReference type="SUPFAM" id="SSF81321">
    <property type="entry name" value="Family A G protein-coupled receptor-like"/>
    <property type="match status" value="1"/>
</dbReference>
<evidence type="ECO:0000256" key="7">
    <source>
        <dbReference type="ARBA" id="ARBA00023170"/>
    </source>
</evidence>
<comment type="subcellular location">
    <subcellularLocation>
        <location evidence="1">Cell membrane</location>
        <topology evidence="1">Multi-pass membrane protein</topology>
    </subcellularLocation>
</comment>
<dbReference type="Proteomes" id="UP001152795">
    <property type="component" value="Unassembled WGS sequence"/>
</dbReference>
<evidence type="ECO:0000256" key="8">
    <source>
        <dbReference type="ARBA" id="ARBA00023224"/>
    </source>
</evidence>
<dbReference type="GO" id="GO:0004930">
    <property type="term" value="F:G protein-coupled receptor activity"/>
    <property type="evidence" value="ECO:0007669"/>
    <property type="project" value="UniProtKB-KW"/>
</dbReference>
<keyword evidence="6 11" id="KW-0472">Membrane</keyword>
<evidence type="ECO:0000256" key="2">
    <source>
        <dbReference type="ARBA" id="ARBA00022475"/>
    </source>
</evidence>
<dbReference type="PRINTS" id="PR00237">
    <property type="entry name" value="GPCRRHODOPSN"/>
</dbReference>
<dbReference type="CDD" id="cd14967">
    <property type="entry name" value="7tmA_amine_R-like"/>
    <property type="match status" value="1"/>
</dbReference>
<feature type="transmembrane region" description="Helical" evidence="11">
    <location>
        <begin position="297"/>
        <end position="317"/>
    </location>
</feature>
<keyword evidence="4 11" id="KW-1133">Transmembrane helix</keyword>
<keyword evidence="2" id="KW-1003">Cell membrane</keyword>
<proteinExistence type="inferred from homology"/>
<comment type="similarity">
    <text evidence="9">Belongs to the G-protein coupled receptor 1 family.</text>
</comment>
<feature type="compositionally biased region" description="Polar residues" evidence="10">
    <location>
        <begin position="348"/>
        <end position="363"/>
    </location>
</feature>
<sequence length="376" mass="42142">MFNAVNQSNSSDTTPSHDSQPVVVIIIELIAFTTVILTAFTGNILVCIAVYKFRQLQTTTNVALVSLAVTDILMVYVIILHAVMVIEGKWTFGDTLCEVSSSIGLTLNLMSLLHLAYISLDRFIAIIKPFRYQVWITKQRVIITMLCLWSLVVLLLNGPWGDFEYRANVFGCLNGVERGEFKLSTFILLVLFVSFPSGFILFTQVWVCNVARGHAKKMNRQQTNLRISYSEPTPSVIRCDADTKASRRTSIETTFRREMKSVKTFGILVGCFLVCYMPFYTVATLRSFNGLDSVPSTVLTTVTWIAFVNSAVNPILYSLRHRQFKTAFEKIFKKGLARIAPMQIPDTTSRRNSVLGHSSSVQEGTVRGENSLVTVN</sequence>
<dbReference type="InterPro" id="IPR017452">
    <property type="entry name" value="GPCR_Rhodpsn_7TM"/>
</dbReference>
<feature type="transmembrane region" description="Helical" evidence="11">
    <location>
        <begin position="265"/>
        <end position="285"/>
    </location>
</feature>
<reference evidence="12" key="1">
    <citation type="submission" date="2020-04" db="EMBL/GenBank/DDBJ databases">
        <authorList>
            <person name="Alioto T."/>
            <person name="Alioto T."/>
            <person name="Gomez Garrido J."/>
        </authorList>
    </citation>
    <scope>NUCLEOTIDE SEQUENCE</scope>
    <source>
        <strain evidence="12">A484AB</strain>
    </source>
</reference>
<evidence type="ECO:0000256" key="6">
    <source>
        <dbReference type="ARBA" id="ARBA00023136"/>
    </source>
</evidence>
<dbReference type="PANTHER" id="PTHR24248">
    <property type="entry name" value="ADRENERGIC RECEPTOR-RELATED G-PROTEIN COUPLED RECEPTOR"/>
    <property type="match status" value="1"/>
</dbReference>
<dbReference type="InterPro" id="IPR000276">
    <property type="entry name" value="GPCR_Rhodpsn"/>
</dbReference>
<keyword evidence="8 9" id="KW-0807">Transducer</keyword>
<keyword evidence="3 9" id="KW-0812">Transmembrane</keyword>
<evidence type="ECO:0000313" key="12">
    <source>
        <dbReference type="EMBL" id="CAB4003464.1"/>
    </source>
</evidence>
<name>A0A6S7HEE4_PARCT</name>
<gene>
    <name evidence="12" type="ORF">PACLA_8A072808</name>
</gene>
<accession>A0A6S7HEE4</accession>
<evidence type="ECO:0000256" key="4">
    <source>
        <dbReference type="ARBA" id="ARBA00022989"/>
    </source>
</evidence>
<dbReference type="AlphaFoldDB" id="A0A6S7HEE4"/>
<evidence type="ECO:0000256" key="3">
    <source>
        <dbReference type="ARBA" id="ARBA00022692"/>
    </source>
</evidence>
<evidence type="ECO:0000256" key="10">
    <source>
        <dbReference type="SAM" id="MobiDB-lite"/>
    </source>
</evidence>
<keyword evidence="7 9" id="KW-0675">Receptor</keyword>
<keyword evidence="13" id="KW-1185">Reference proteome</keyword>
<dbReference type="GO" id="GO:0005886">
    <property type="term" value="C:plasma membrane"/>
    <property type="evidence" value="ECO:0007669"/>
    <property type="project" value="UniProtKB-SubCell"/>
</dbReference>
<evidence type="ECO:0000313" key="13">
    <source>
        <dbReference type="Proteomes" id="UP001152795"/>
    </source>
</evidence>
<evidence type="ECO:0000256" key="1">
    <source>
        <dbReference type="ARBA" id="ARBA00004651"/>
    </source>
</evidence>
<evidence type="ECO:0000256" key="9">
    <source>
        <dbReference type="RuleBase" id="RU000688"/>
    </source>
</evidence>
<dbReference type="Pfam" id="PF00001">
    <property type="entry name" value="7tm_1"/>
    <property type="match status" value="1"/>
</dbReference>
<dbReference type="Gene3D" id="1.20.1070.10">
    <property type="entry name" value="Rhodopsin 7-helix transmembrane proteins"/>
    <property type="match status" value="1"/>
</dbReference>
<feature type="transmembrane region" description="Helical" evidence="11">
    <location>
        <begin position="22"/>
        <end position="50"/>
    </location>
</feature>
<feature type="transmembrane region" description="Helical" evidence="11">
    <location>
        <begin position="103"/>
        <end position="120"/>
    </location>
</feature>
<evidence type="ECO:0000256" key="11">
    <source>
        <dbReference type="SAM" id="Phobius"/>
    </source>
</evidence>
<dbReference type="EMBL" id="CACRXK020004636">
    <property type="protein sequence ID" value="CAB4003464.1"/>
    <property type="molecule type" value="Genomic_DNA"/>
</dbReference>
<dbReference type="OrthoDB" id="6021915at2759"/>
<feature type="transmembrane region" description="Helical" evidence="11">
    <location>
        <begin position="62"/>
        <end position="83"/>
    </location>
</feature>
<dbReference type="PROSITE" id="PS50262">
    <property type="entry name" value="G_PROTEIN_RECEP_F1_2"/>
    <property type="match status" value="1"/>
</dbReference>
<organism evidence="12 13">
    <name type="scientific">Paramuricea clavata</name>
    <name type="common">Red gorgonian</name>
    <name type="synonym">Violescent sea-whip</name>
    <dbReference type="NCBI Taxonomy" id="317549"/>
    <lineage>
        <taxon>Eukaryota</taxon>
        <taxon>Metazoa</taxon>
        <taxon>Cnidaria</taxon>
        <taxon>Anthozoa</taxon>
        <taxon>Octocorallia</taxon>
        <taxon>Malacalcyonacea</taxon>
        <taxon>Plexauridae</taxon>
        <taxon>Paramuricea</taxon>
    </lineage>
</organism>
<feature type="transmembrane region" description="Helical" evidence="11">
    <location>
        <begin position="141"/>
        <end position="160"/>
    </location>
</feature>
<protein>
    <submittedName>
        <fullName evidence="12">Alpha-1A adrenergic receptor</fullName>
    </submittedName>
</protein>
<comment type="caution">
    <text evidence="12">The sequence shown here is derived from an EMBL/GenBank/DDBJ whole genome shotgun (WGS) entry which is preliminary data.</text>
</comment>